<keyword evidence="3" id="KW-1185">Reference proteome</keyword>
<protein>
    <recommendedName>
        <fullName evidence="1">Glycosyl transferase family 1 domain-containing protein</fullName>
    </recommendedName>
</protein>
<dbReference type="PANTHER" id="PTHR12526:SF637">
    <property type="entry name" value="GLYCOSYLTRANSFERASE EPSF-RELATED"/>
    <property type="match status" value="1"/>
</dbReference>
<dbReference type="Proteomes" id="UP000321230">
    <property type="component" value="Unassembled WGS sequence"/>
</dbReference>
<evidence type="ECO:0000259" key="1">
    <source>
        <dbReference type="Pfam" id="PF00534"/>
    </source>
</evidence>
<feature type="domain" description="Glycosyl transferase family 1" evidence="1">
    <location>
        <begin position="16"/>
        <end position="114"/>
    </location>
</feature>
<evidence type="ECO:0000313" key="2">
    <source>
        <dbReference type="EMBL" id="GEK94275.1"/>
    </source>
</evidence>
<evidence type="ECO:0000313" key="3">
    <source>
        <dbReference type="Proteomes" id="UP000321230"/>
    </source>
</evidence>
<name>A0A511B1E3_9PROT</name>
<dbReference type="Pfam" id="PF00534">
    <property type="entry name" value="Glycos_transf_1"/>
    <property type="match status" value="1"/>
</dbReference>
<dbReference type="Gene3D" id="3.40.50.2000">
    <property type="entry name" value="Glycogen Phosphorylase B"/>
    <property type="match status" value="1"/>
</dbReference>
<dbReference type="InterPro" id="IPR001296">
    <property type="entry name" value="Glyco_trans_1"/>
</dbReference>
<comment type="caution">
    <text evidence="2">The sequence shown here is derived from an EMBL/GenBank/DDBJ whole genome shotgun (WGS) entry which is preliminary data.</text>
</comment>
<organism evidence="2 3">
    <name type="scientific">Gluconobacter wancherniae NBRC 103581</name>
    <dbReference type="NCBI Taxonomy" id="656744"/>
    <lineage>
        <taxon>Bacteria</taxon>
        <taxon>Pseudomonadati</taxon>
        <taxon>Pseudomonadota</taxon>
        <taxon>Alphaproteobacteria</taxon>
        <taxon>Acetobacterales</taxon>
        <taxon>Acetobacteraceae</taxon>
        <taxon>Gluconobacter</taxon>
    </lineage>
</organism>
<reference evidence="2 3" key="1">
    <citation type="submission" date="2019-07" db="EMBL/GenBank/DDBJ databases">
        <title>Whole genome shotgun sequence of Gluconobacter wancherniae NBRC 103581.</title>
        <authorList>
            <person name="Hosoyama A."/>
            <person name="Uohara A."/>
            <person name="Ohji S."/>
            <person name="Ichikawa N."/>
        </authorList>
    </citation>
    <scope>NUCLEOTIDE SEQUENCE [LARGE SCALE GENOMIC DNA]</scope>
    <source>
        <strain evidence="2 3">NBRC 103581</strain>
    </source>
</reference>
<dbReference type="GO" id="GO:0016757">
    <property type="term" value="F:glycosyltransferase activity"/>
    <property type="evidence" value="ECO:0007669"/>
    <property type="project" value="InterPro"/>
</dbReference>
<accession>A0A511B1E3</accession>
<dbReference type="AlphaFoldDB" id="A0A511B1E3"/>
<gene>
    <name evidence="2" type="ORF">GWA01_20450</name>
</gene>
<sequence length="143" mass="16030">MDNDGLREEIVSEPNIKFHGGFQNFQKLDATHSFCFLYTSSFDGLPNVLLEAAASGIPLIAPNVGGVSEFVKDSHTGMLLDCSGQDDEDAELYIQAINILLKDKKLRLNLCKEAQILLEKQHAPSYYQQQINFLFADKMPIHQ</sequence>
<dbReference type="SUPFAM" id="SSF53756">
    <property type="entry name" value="UDP-Glycosyltransferase/glycogen phosphorylase"/>
    <property type="match status" value="1"/>
</dbReference>
<dbReference type="EMBL" id="BJUZ01000002">
    <property type="protein sequence ID" value="GEK94275.1"/>
    <property type="molecule type" value="Genomic_DNA"/>
</dbReference>
<dbReference type="PANTHER" id="PTHR12526">
    <property type="entry name" value="GLYCOSYLTRANSFERASE"/>
    <property type="match status" value="1"/>
</dbReference>
<proteinExistence type="predicted"/>